<dbReference type="SUPFAM" id="SSF53300">
    <property type="entry name" value="vWA-like"/>
    <property type="match status" value="1"/>
</dbReference>
<reference evidence="9 10" key="1">
    <citation type="submission" date="2022-04" db="EMBL/GenBank/DDBJ databases">
        <title>Spirosoma sp. strain RP8 genome sequencing and assembly.</title>
        <authorList>
            <person name="Jung Y."/>
        </authorList>
    </citation>
    <scope>NUCLEOTIDE SEQUENCE [LARGE SCALE GENOMIC DNA]</scope>
    <source>
        <strain evidence="9 10">RP8</strain>
    </source>
</reference>
<dbReference type="Pfam" id="PF13519">
    <property type="entry name" value="VWA_2"/>
    <property type="match status" value="1"/>
</dbReference>
<feature type="region of interest" description="Disordered" evidence="7">
    <location>
        <begin position="389"/>
        <end position="410"/>
    </location>
</feature>
<keyword evidence="10" id="KW-1185">Reference proteome</keyword>
<dbReference type="PANTHER" id="PTHR35023:SF1">
    <property type="entry name" value="MG-PROTOPORPHYRIN IX CHELATASE"/>
    <property type="match status" value="1"/>
</dbReference>
<evidence type="ECO:0000256" key="6">
    <source>
        <dbReference type="ARBA" id="ARBA00053551"/>
    </source>
</evidence>
<dbReference type="PROSITE" id="PS50234">
    <property type="entry name" value="VWFA"/>
    <property type="match status" value="1"/>
</dbReference>
<dbReference type="InterPro" id="IPR012804">
    <property type="entry name" value="Cob_chelat_sub_put"/>
</dbReference>
<dbReference type="Pfam" id="PF17863">
    <property type="entry name" value="AAA_lid_2"/>
    <property type="match status" value="1"/>
</dbReference>
<keyword evidence="4" id="KW-0067">ATP-binding</keyword>
<evidence type="ECO:0000256" key="7">
    <source>
        <dbReference type="SAM" id="MobiDB-lite"/>
    </source>
</evidence>
<keyword evidence="3" id="KW-0547">Nucleotide-binding</keyword>
<dbReference type="InterPro" id="IPR000523">
    <property type="entry name" value="Mg_chelatse_chII-like_cat_dom"/>
</dbReference>
<evidence type="ECO:0000256" key="4">
    <source>
        <dbReference type="ARBA" id="ARBA00022840"/>
    </source>
</evidence>
<dbReference type="Pfam" id="PF01078">
    <property type="entry name" value="Mg_chelatase"/>
    <property type="match status" value="1"/>
</dbReference>
<comment type="pathway">
    <text evidence="1">Porphyrin-containing compound metabolism; bacteriochlorophyll biosynthesis.</text>
</comment>
<comment type="similarity">
    <text evidence="2">Belongs to the Mg-chelatase subunits D/I family.</text>
</comment>
<evidence type="ECO:0000256" key="3">
    <source>
        <dbReference type="ARBA" id="ARBA00022741"/>
    </source>
</evidence>
<sequence>MIYPFSALVGQPRLKQALLLCAVNPGIGGVLVRGDKGTAKSTAVRGLSAVMPPILRVAGSQFNCLPNEPLNECEACQQPNWQTEEVAVPFVNLPLGATEDRVLGSLDLEGVLVERKKKLQPGLLASAHQGILYIDEVNLLADHLIDSLLDVAAMGVNTVQRDGLSVNHQARFMLIGTMNPEEGNLRPQFLDRFGLVVDVTAPRDATERTEVVRRRIAFEADPVLFVNQWDNEQKAIARQIQQARQLLPEVRMTDGLLTFISQLCTQLNVASLRADIVLYKTALTLAALAGRTDVTADDIRQAAELALPHRHRKKPAEENRQFENQLDELQPPSDAPHQPQPKKNNDQSETAPQSPNGNSSQSDESSRDESQQEQVFGVLPVLSTQSLVTETNVSQQPAVTGRRNPVMNAPRGSYVRAVPDQQPMDLAVSATLQSAIHRGDDEWKITRDDLHQSVRVGKTGNLILFVVDASGSMAASRRMEAVKGSVVSLLTDAYQHRDRVGVIAFRGVESQLLLAPTRDIEQAEQALQNLPTGGRTPLPHALQMTAELVQSLQKSDKRQPFVVILSDGKANVPLPGGGDAWQQTIRLANQLRDQSLSTLVIDTDTDYLRLGRARELAQALGAECVALDDLTADTITKTVSSRLNLRETNA</sequence>
<dbReference type="Gene3D" id="3.40.50.300">
    <property type="entry name" value="P-loop containing nucleotide triphosphate hydrolases"/>
    <property type="match status" value="1"/>
</dbReference>
<dbReference type="EMBL" id="JALPRF010000006">
    <property type="protein sequence ID" value="MCK8495119.1"/>
    <property type="molecule type" value="Genomic_DNA"/>
</dbReference>
<evidence type="ECO:0000259" key="8">
    <source>
        <dbReference type="PROSITE" id="PS50234"/>
    </source>
</evidence>
<dbReference type="InterPro" id="IPR041702">
    <property type="entry name" value="BchD/ChlD_VWA"/>
</dbReference>
<feature type="region of interest" description="Disordered" evidence="7">
    <location>
        <begin position="327"/>
        <end position="373"/>
    </location>
</feature>
<evidence type="ECO:0000256" key="5">
    <source>
        <dbReference type="ARBA" id="ARBA00030759"/>
    </source>
</evidence>
<evidence type="ECO:0000313" key="10">
    <source>
        <dbReference type="Proteomes" id="UP001202180"/>
    </source>
</evidence>
<dbReference type="Gene3D" id="1.10.8.80">
    <property type="entry name" value="Magnesium chelatase subunit I, C-Terminal domain"/>
    <property type="match status" value="1"/>
</dbReference>
<dbReference type="Proteomes" id="UP001202180">
    <property type="component" value="Unassembled WGS sequence"/>
</dbReference>
<evidence type="ECO:0000256" key="1">
    <source>
        <dbReference type="ARBA" id="ARBA00004800"/>
    </source>
</evidence>
<evidence type="ECO:0000313" key="9">
    <source>
        <dbReference type="EMBL" id="MCK8495119.1"/>
    </source>
</evidence>
<feature type="compositionally biased region" description="Polar residues" evidence="7">
    <location>
        <begin position="347"/>
        <end position="358"/>
    </location>
</feature>
<protein>
    <recommendedName>
        <fullName evidence="5">Mg-protoporphyrin IX chelatase</fullName>
    </recommendedName>
</protein>
<organism evidence="9 10">
    <name type="scientific">Spirosoma liriopis</name>
    <dbReference type="NCBI Taxonomy" id="2937440"/>
    <lineage>
        <taxon>Bacteria</taxon>
        <taxon>Pseudomonadati</taxon>
        <taxon>Bacteroidota</taxon>
        <taxon>Cytophagia</taxon>
        <taxon>Cytophagales</taxon>
        <taxon>Cytophagaceae</taxon>
        <taxon>Spirosoma</taxon>
    </lineage>
</organism>
<dbReference type="InterPro" id="IPR041628">
    <property type="entry name" value="ChlI/MoxR_AAA_lid"/>
</dbReference>
<comment type="caution">
    <text evidence="9">The sequence shown here is derived from an EMBL/GenBank/DDBJ whole genome shotgun (WGS) entry which is preliminary data.</text>
</comment>
<feature type="compositionally biased region" description="Polar residues" evidence="7">
    <location>
        <begin position="389"/>
        <end position="398"/>
    </location>
</feature>
<feature type="domain" description="VWFA" evidence="8">
    <location>
        <begin position="462"/>
        <end position="643"/>
    </location>
</feature>
<dbReference type="InterPro" id="IPR052989">
    <property type="entry name" value="Mg-chelatase_DI-like"/>
</dbReference>
<dbReference type="Gene3D" id="3.40.50.410">
    <property type="entry name" value="von Willebrand factor, type A domain"/>
    <property type="match status" value="1"/>
</dbReference>
<dbReference type="InterPro" id="IPR027417">
    <property type="entry name" value="P-loop_NTPase"/>
</dbReference>
<dbReference type="RefSeq" id="WP_248479797.1">
    <property type="nucleotide sequence ID" value="NZ_JALPRF010000006.1"/>
</dbReference>
<name>A0ABT0HSG3_9BACT</name>
<gene>
    <name evidence="9" type="ORF">M0L20_24820</name>
</gene>
<dbReference type="NCBIfam" id="TIGR02442">
    <property type="entry name" value="Cob-chelat-sub"/>
    <property type="match status" value="1"/>
</dbReference>
<dbReference type="InterPro" id="IPR036465">
    <property type="entry name" value="vWFA_dom_sf"/>
</dbReference>
<dbReference type="InterPro" id="IPR002035">
    <property type="entry name" value="VWF_A"/>
</dbReference>
<evidence type="ECO:0000256" key="2">
    <source>
        <dbReference type="ARBA" id="ARBA00005799"/>
    </source>
</evidence>
<dbReference type="SMART" id="SM00327">
    <property type="entry name" value="VWA"/>
    <property type="match status" value="1"/>
</dbReference>
<dbReference type="CDD" id="cd01451">
    <property type="entry name" value="vWA_Magnesium_chelatase"/>
    <property type="match status" value="1"/>
</dbReference>
<proteinExistence type="inferred from homology"/>
<dbReference type="PANTHER" id="PTHR35023">
    <property type="entry name" value="CHELATASE-RELATED"/>
    <property type="match status" value="1"/>
</dbReference>
<dbReference type="SMART" id="SM00382">
    <property type="entry name" value="AAA"/>
    <property type="match status" value="1"/>
</dbReference>
<comment type="function">
    <text evidence="6">Involved in bacteriochlorophyll biosynthesis; introduces a magnesium ion into protoporphyrin IX to yield Mg-protoporphyrin IX.</text>
</comment>
<dbReference type="SUPFAM" id="SSF52540">
    <property type="entry name" value="P-loop containing nucleoside triphosphate hydrolases"/>
    <property type="match status" value="1"/>
</dbReference>
<dbReference type="InterPro" id="IPR003593">
    <property type="entry name" value="AAA+_ATPase"/>
</dbReference>
<accession>A0ABT0HSG3</accession>